<feature type="domain" description="Low molecular weight antigen MTB12-like C-terminal" evidence="4">
    <location>
        <begin position="53"/>
        <end position="162"/>
    </location>
</feature>
<evidence type="ECO:0000259" key="4">
    <source>
        <dbReference type="Pfam" id="PF26580"/>
    </source>
</evidence>
<sequence>MAGAIAALALVPVACGSDDNLPPVPQAASATESDSAVAQEQGLEAELSNGTKRPSIEALNEMLQMALDPKIPSKDKTELVEGSEVDPKLFDQLVEVAEDNPDVTYTIMKPVISNGPNRASVKFEIRIPDNPPTKIDASIVYDQGRWKLSKQTVCPLLSAQKVKTPLCEDEASSSSAKKSTTAKRSASRTTTPSN</sequence>
<dbReference type="EMBL" id="CP027433">
    <property type="protein sequence ID" value="AVM02228.1"/>
    <property type="molecule type" value="Genomic_DNA"/>
</dbReference>
<feature type="region of interest" description="Disordered" evidence="3">
    <location>
        <begin position="164"/>
        <end position="194"/>
    </location>
</feature>
<feature type="compositionally biased region" description="Low complexity" evidence="3">
    <location>
        <begin position="172"/>
        <end position="194"/>
    </location>
</feature>
<comment type="similarity">
    <text evidence="2">Belongs to the MTB12 family.</text>
</comment>
<dbReference type="Proteomes" id="UP000239814">
    <property type="component" value="Chromosome"/>
</dbReference>
<keyword evidence="1" id="KW-0732">Signal</keyword>
<reference evidence="5 6" key="1">
    <citation type="submission" date="2018-03" db="EMBL/GenBank/DDBJ databases">
        <title>Characteristics and genome of n-alkane degrading marine bacteria Gordonia iterans isolated from crude oil contaminated in Tae-an, South Korea.</title>
        <authorList>
            <person name="Lee S.-S."/>
            <person name="Kim H."/>
        </authorList>
    </citation>
    <scope>NUCLEOTIDE SEQUENCE [LARGE SCALE GENOMIC DNA]</scope>
    <source>
        <strain evidence="5 6">Co17</strain>
    </source>
</reference>
<dbReference type="InterPro" id="IPR058644">
    <property type="entry name" value="Mtb12-like_C"/>
</dbReference>
<keyword evidence="6" id="KW-1185">Reference proteome</keyword>
<evidence type="ECO:0000256" key="3">
    <source>
        <dbReference type="SAM" id="MobiDB-lite"/>
    </source>
</evidence>
<proteinExistence type="inferred from homology"/>
<dbReference type="Pfam" id="PF26580">
    <property type="entry name" value="Mtb12_C"/>
    <property type="match status" value="1"/>
</dbReference>
<evidence type="ECO:0000256" key="2">
    <source>
        <dbReference type="ARBA" id="ARBA00093774"/>
    </source>
</evidence>
<evidence type="ECO:0000256" key="1">
    <source>
        <dbReference type="ARBA" id="ARBA00022729"/>
    </source>
</evidence>
<feature type="compositionally biased region" description="Polar residues" evidence="3">
    <location>
        <begin position="28"/>
        <end position="38"/>
    </location>
</feature>
<evidence type="ECO:0000313" key="5">
    <source>
        <dbReference type="EMBL" id="AVM02228.1"/>
    </source>
</evidence>
<dbReference type="AlphaFoldDB" id="A0A2S0KKL7"/>
<evidence type="ECO:0000313" key="6">
    <source>
        <dbReference type="Proteomes" id="UP000239814"/>
    </source>
</evidence>
<dbReference type="KEGG" id="git:C6V83_12635"/>
<name>A0A2S0KKL7_9ACTN</name>
<gene>
    <name evidence="5" type="ORF">C6V83_12635</name>
</gene>
<dbReference type="OrthoDB" id="4567960at2"/>
<feature type="region of interest" description="Disordered" evidence="3">
    <location>
        <begin position="19"/>
        <end position="54"/>
    </location>
</feature>
<organism evidence="5 6">
    <name type="scientific">Gordonia iterans</name>
    <dbReference type="NCBI Taxonomy" id="1004901"/>
    <lineage>
        <taxon>Bacteria</taxon>
        <taxon>Bacillati</taxon>
        <taxon>Actinomycetota</taxon>
        <taxon>Actinomycetes</taxon>
        <taxon>Mycobacteriales</taxon>
        <taxon>Gordoniaceae</taxon>
        <taxon>Gordonia</taxon>
    </lineage>
</organism>
<protein>
    <recommendedName>
        <fullName evidence="4">Low molecular weight antigen MTB12-like C-terminal domain-containing protein</fullName>
    </recommendedName>
</protein>
<accession>A0A2S0KKL7</accession>